<keyword evidence="3" id="KW-1003">Cell membrane</keyword>
<evidence type="ECO:0000256" key="2">
    <source>
        <dbReference type="ARBA" id="ARBA00022448"/>
    </source>
</evidence>
<dbReference type="RefSeq" id="WP_116688517.1">
    <property type="nucleotide sequence ID" value="NZ_CAWNYD010000009.1"/>
</dbReference>
<dbReference type="AlphaFoldDB" id="A0A2V1GX44"/>
<evidence type="ECO:0000256" key="1">
    <source>
        <dbReference type="ARBA" id="ARBA00004651"/>
    </source>
</evidence>
<feature type="transmembrane region" description="Helical" evidence="7">
    <location>
        <begin position="251"/>
        <end position="272"/>
    </location>
</feature>
<keyword evidence="10" id="KW-1185">Reference proteome</keyword>
<dbReference type="InterPro" id="IPR020846">
    <property type="entry name" value="MFS_dom"/>
</dbReference>
<feature type="transmembrane region" description="Helical" evidence="7">
    <location>
        <begin position="48"/>
        <end position="68"/>
    </location>
</feature>
<dbReference type="Proteomes" id="UP000244906">
    <property type="component" value="Unassembled WGS sequence"/>
</dbReference>
<comment type="caution">
    <text evidence="9">The sequence shown here is derived from an EMBL/GenBank/DDBJ whole genome shotgun (WGS) entry which is preliminary data.</text>
</comment>
<feature type="transmembrane region" description="Helical" evidence="7">
    <location>
        <begin position="217"/>
        <end position="239"/>
    </location>
</feature>
<evidence type="ECO:0000313" key="9">
    <source>
        <dbReference type="EMBL" id="PVZ65776.1"/>
    </source>
</evidence>
<evidence type="ECO:0000313" key="10">
    <source>
        <dbReference type="Proteomes" id="UP000244906"/>
    </source>
</evidence>
<feature type="transmembrane region" description="Helical" evidence="7">
    <location>
        <begin position="303"/>
        <end position="320"/>
    </location>
</feature>
<dbReference type="SUPFAM" id="SSF103473">
    <property type="entry name" value="MFS general substrate transporter"/>
    <property type="match status" value="1"/>
</dbReference>
<evidence type="ECO:0000256" key="5">
    <source>
        <dbReference type="ARBA" id="ARBA00022989"/>
    </source>
</evidence>
<feature type="transmembrane region" description="Helical" evidence="7">
    <location>
        <begin position="370"/>
        <end position="390"/>
    </location>
</feature>
<proteinExistence type="predicted"/>
<dbReference type="PROSITE" id="PS50850">
    <property type="entry name" value="MFS"/>
    <property type="match status" value="1"/>
</dbReference>
<dbReference type="InterPro" id="IPR036259">
    <property type="entry name" value="MFS_trans_sf"/>
</dbReference>
<organism evidence="9 10">
    <name type="scientific">Pelagibaculum spongiae</name>
    <dbReference type="NCBI Taxonomy" id="2080658"/>
    <lineage>
        <taxon>Bacteria</taxon>
        <taxon>Pseudomonadati</taxon>
        <taxon>Pseudomonadota</taxon>
        <taxon>Gammaproteobacteria</taxon>
        <taxon>Oceanospirillales</taxon>
        <taxon>Pelagibaculum</taxon>
    </lineage>
</organism>
<keyword evidence="5 7" id="KW-1133">Transmembrane helix</keyword>
<dbReference type="InterPro" id="IPR011701">
    <property type="entry name" value="MFS"/>
</dbReference>
<feature type="domain" description="Major facilitator superfamily (MFS) profile" evidence="8">
    <location>
        <begin position="1"/>
        <end position="394"/>
    </location>
</feature>
<evidence type="ECO:0000256" key="7">
    <source>
        <dbReference type="SAM" id="Phobius"/>
    </source>
</evidence>
<protein>
    <submittedName>
        <fullName evidence="9">MFS transporter</fullName>
    </submittedName>
</protein>
<name>A0A2V1GX44_9GAMM</name>
<feature type="transmembrane region" description="Helical" evidence="7">
    <location>
        <begin position="281"/>
        <end position="297"/>
    </location>
</feature>
<feature type="transmembrane region" description="Helical" evidence="7">
    <location>
        <begin position="136"/>
        <end position="155"/>
    </location>
</feature>
<feature type="transmembrane region" description="Helical" evidence="7">
    <location>
        <begin position="341"/>
        <end position="364"/>
    </location>
</feature>
<keyword evidence="6 7" id="KW-0472">Membrane</keyword>
<evidence type="ECO:0000256" key="6">
    <source>
        <dbReference type="ARBA" id="ARBA00023136"/>
    </source>
</evidence>
<feature type="transmembrane region" description="Helical" evidence="7">
    <location>
        <begin position="102"/>
        <end position="124"/>
    </location>
</feature>
<dbReference type="EMBL" id="QDDL01000009">
    <property type="protein sequence ID" value="PVZ65776.1"/>
    <property type="molecule type" value="Genomic_DNA"/>
</dbReference>
<dbReference type="Gene3D" id="1.20.1250.20">
    <property type="entry name" value="MFS general substrate transporter like domains"/>
    <property type="match status" value="1"/>
</dbReference>
<dbReference type="OrthoDB" id="9764259at2"/>
<dbReference type="Pfam" id="PF07690">
    <property type="entry name" value="MFS_1"/>
    <property type="match status" value="1"/>
</dbReference>
<gene>
    <name evidence="9" type="ORF">DC094_17715</name>
</gene>
<reference evidence="9 10" key="1">
    <citation type="submission" date="2018-04" db="EMBL/GenBank/DDBJ databases">
        <title>Thalassorhabdus spongiae gen. nov., sp. nov., isolated from a marine sponge in South-West Iceland.</title>
        <authorList>
            <person name="Knobloch S."/>
            <person name="Daussin A."/>
            <person name="Johannsson R."/>
            <person name="Marteinsson V.T."/>
        </authorList>
    </citation>
    <scope>NUCLEOTIDE SEQUENCE [LARGE SCALE GENOMIC DNA]</scope>
    <source>
        <strain evidence="9 10">Hp12</strain>
    </source>
</reference>
<feature type="transmembrane region" description="Helical" evidence="7">
    <location>
        <begin position="161"/>
        <end position="185"/>
    </location>
</feature>
<feature type="transmembrane region" description="Helical" evidence="7">
    <location>
        <begin position="12"/>
        <end position="36"/>
    </location>
</feature>
<dbReference type="PANTHER" id="PTHR23517:SF2">
    <property type="entry name" value="MULTIDRUG RESISTANCE PROTEIN MDTH"/>
    <property type="match status" value="1"/>
</dbReference>
<evidence type="ECO:0000256" key="3">
    <source>
        <dbReference type="ARBA" id="ARBA00022475"/>
    </source>
</evidence>
<evidence type="ECO:0000256" key="4">
    <source>
        <dbReference type="ARBA" id="ARBA00022692"/>
    </source>
</evidence>
<dbReference type="GO" id="GO:0005886">
    <property type="term" value="C:plasma membrane"/>
    <property type="evidence" value="ECO:0007669"/>
    <property type="project" value="UniProtKB-SubCell"/>
</dbReference>
<accession>A0A2V1GX44</accession>
<keyword evidence="4 7" id="KW-0812">Transmembrane</keyword>
<keyword evidence="2" id="KW-0813">Transport</keyword>
<dbReference type="InterPro" id="IPR050171">
    <property type="entry name" value="MFS_Transporters"/>
</dbReference>
<dbReference type="GO" id="GO:0022857">
    <property type="term" value="F:transmembrane transporter activity"/>
    <property type="evidence" value="ECO:0007669"/>
    <property type="project" value="InterPro"/>
</dbReference>
<comment type="subcellular location">
    <subcellularLocation>
        <location evidence="1">Cell membrane</location>
        <topology evidence="1">Multi-pass membrane protein</topology>
    </subcellularLocation>
</comment>
<dbReference type="CDD" id="cd17472">
    <property type="entry name" value="MFS_YajR_like"/>
    <property type="match status" value="1"/>
</dbReference>
<evidence type="ECO:0000259" key="8">
    <source>
        <dbReference type="PROSITE" id="PS50850"/>
    </source>
</evidence>
<feature type="transmembrane region" description="Helical" evidence="7">
    <location>
        <begin position="80"/>
        <end position="96"/>
    </location>
</feature>
<dbReference type="PANTHER" id="PTHR23517">
    <property type="entry name" value="RESISTANCE PROTEIN MDTM, PUTATIVE-RELATED-RELATED"/>
    <property type="match status" value="1"/>
</dbReference>
<sequence>MSASSLSVAEKKATASLAAIYGLRMLGLFMILPVFAVEGARLEGATPALLGLAIGVYGLSQAFLQIPFGIASDKVGRKPMIIAGLLVFALGSLLAASSEHIYGVIAGRALQGAGAVAAVLMALLADLTRESRRLRAMATVGISIGLSFAAAMVAGPLLSGWFGLSGLFAITGVLALCGVAVVAFITPTPEKLQHHSDAEASPGQLLSMLKHPELVRLDLGVMILHCIVTALFVMLPGQMVKVLDLQVGDHWMVWLPLMVVAFVAMVPFIIIAEKGRKMKQVFCGAIAALVVVELLLATSIESSWALIAVVALFFIAFNLLEASLPSLVSKLAPAASRGSAMGVYASSQFFGAFLGGSLGGWLLGHYGQTTVFLFCAALLVVWLLLAATMAPLTHLTRMLLAVGEANPADLINDLRSRKGIAEAELSETASVVYLKVDKDLLDSDTLALLEGA</sequence>